<evidence type="ECO:0000256" key="2">
    <source>
        <dbReference type="ARBA" id="ARBA00010736"/>
    </source>
</evidence>
<dbReference type="NCBIfam" id="TIGR01003">
    <property type="entry name" value="PTS_HPr_family"/>
    <property type="match status" value="1"/>
</dbReference>
<dbReference type="PANTHER" id="PTHR33705:SF2">
    <property type="entry name" value="PHOSPHOCARRIER PROTEIN NPR"/>
    <property type="match status" value="1"/>
</dbReference>
<reference evidence="6 7" key="1">
    <citation type="submission" date="2015-01" db="EMBL/GenBank/DDBJ databases">
        <title>Desulfovibrio sp. JC271 draft genome sequence.</title>
        <authorList>
            <person name="Shivani Y."/>
            <person name="Subhash Y."/>
            <person name="Sasikala C."/>
            <person name="Ramana C.V."/>
        </authorList>
    </citation>
    <scope>NUCLEOTIDE SEQUENCE [LARGE SCALE GENOMIC DNA]</scope>
    <source>
        <strain evidence="6 7">JC271</strain>
    </source>
</reference>
<dbReference type="InterPro" id="IPR000032">
    <property type="entry name" value="HPr-like"/>
</dbReference>
<evidence type="ECO:0000256" key="1">
    <source>
        <dbReference type="ARBA" id="ARBA00004496"/>
    </source>
</evidence>
<dbReference type="Gene3D" id="3.30.1340.10">
    <property type="entry name" value="HPr-like"/>
    <property type="match status" value="1"/>
</dbReference>
<dbReference type="GO" id="GO:0009401">
    <property type="term" value="P:phosphoenolpyruvate-dependent sugar phosphotransferase system"/>
    <property type="evidence" value="ECO:0007669"/>
    <property type="project" value="UniProtKB-KW"/>
</dbReference>
<dbReference type="Proteomes" id="UP000091979">
    <property type="component" value="Unassembled WGS sequence"/>
</dbReference>
<evidence type="ECO:0000259" key="5">
    <source>
        <dbReference type="PROSITE" id="PS51350"/>
    </source>
</evidence>
<keyword evidence="7" id="KW-1185">Reference proteome</keyword>
<proteinExistence type="inferred from homology"/>
<comment type="similarity">
    <text evidence="2">Belongs to the HPr family.</text>
</comment>
<name>A0A1B7XL86_9BACT</name>
<evidence type="ECO:0000256" key="4">
    <source>
        <dbReference type="ARBA" id="ARBA00022683"/>
    </source>
</evidence>
<evidence type="ECO:0000313" key="6">
    <source>
        <dbReference type="EMBL" id="OBQ56272.1"/>
    </source>
</evidence>
<dbReference type="PROSITE" id="PS00589">
    <property type="entry name" value="PTS_HPR_SER"/>
    <property type="match status" value="1"/>
</dbReference>
<dbReference type="Pfam" id="PF00381">
    <property type="entry name" value="PTS-HPr"/>
    <property type="match status" value="1"/>
</dbReference>
<dbReference type="InterPro" id="IPR035895">
    <property type="entry name" value="HPr-like_sf"/>
</dbReference>
<sequence length="97" mass="10212">MEPSGENNSLEVVVCVENELGLHARPAGKVAQLAQSFQADIALCVADQRADAKSILDILSLAAPQGTEICIKASGCDASEALEQIGQLFHDKFEGDT</sequence>
<comment type="subcellular location">
    <subcellularLocation>
        <location evidence="1">Cytoplasm</location>
    </subcellularLocation>
</comment>
<dbReference type="InterPro" id="IPR002114">
    <property type="entry name" value="PTS_HPr_Ser_P_site"/>
</dbReference>
<dbReference type="OrthoDB" id="9798965at2"/>
<dbReference type="EMBL" id="JXMS01000003">
    <property type="protein sequence ID" value="OBQ56272.1"/>
    <property type="molecule type" value="Genomic_DNA"/>
</dbReference>
<feature type="domain" description="HPr" evidence="5">
    <location>
        <begin position="7"/>
        <end position="97"/>
    </location>
</feature>
<evidence type="ECO:0000256" key="3">
    <source>
        <dbReference type="ARBA" id="ARBA00022490"/>
    </source>
</evidence>
<comment type="caution">
    <text evidence="6">The sequence shown here is derived from an EMBL/GenBank/DDBJ whole genome shotgun (WGS) entry which is preliminary data.</text>
</comment>
<dbReference type="SUPFAM" id="SSF55594">
    <property type="entry name" value="HPr-like"/>
    <property type="match status" value="1"/>
</dbReference>
<keyword evidence="3" id="KW-0963">Cytoplasm</keyword>
<dbReference type="PATRIC" id="fig|1560234.3.peg.2025"/>
<dbReference type="InterPro" id="IPR050399">
    <property type="entry name" value="HPr"/>
</dbReference>
<dbReference type="PRINTS" id="PR00107">
    <property type="entry name" value="PHOSPHOCPHPR"/>
</dbReference>
<protein>
    <submittedName>
        <fullName evidence="6">Phosphocarrier protein HPr</fullName>
    </submittedName>
</protein>
<dbReference type="RefSeq" id="WP_066852353.1">
    <property type="nucleotide sequence ID" value="NZ_JXMS01000003.1"/>
</dbReference>
<evidence type="ECO:0000313" key="7">
    <source>
        <dbReference type="Proteomes" id="UP000091979"/>
    </source>
</evidence>
<dbReference type="STRING" id="1560234.SP90_02860"/>
<gene>
    <name evidence="6" type="ORF">SP90_02860</name>
</gene>
<dbReference type="GO" id="GO:0005737">
    <property type="term" value="C:cytoplasm"/>
    <property type="evidence" value="ECO:0007669"/>
    <property type="project" value="UniProtKB-SubCell"/>
</dbReference>
<dbReference type="PROSITE" id="PS51350">
    <property type="entry name" value="PTS_HPR_DOM"/>
    <property type="match status" value="1"/>
</dbReference>
<keyword evidence="4" id="KW-0598">Phosphotransferase system</keyword>
<dbReference type="PANTHER" id="PTHR33705">
    <property type="entry name" value="PHOSPHOCARRIER PROTEIN HPR"/>
    <property type="match status" value="1"/>
</dbReference>
<accession>A0A1B7XL86</accession>
<dbReference type="AlphaFoldDB" id="A0A1B7XL86"/>
<dbReference type="CDD" id="cd00367">
    <property type="entry name" value="PTS-HPr_like"/>
    <property type="match status" value="1"/>
</dbReference>
<organism evidence="6 7">
    <name type="scientific">Halodesulfovibrio spirochaetisodalis</name>
    <dbReference type="NCBI Taxonomy" id="1560234"/>
    <lineage>
        <taxon>Bacteria</taxon>
        <taxon>Pseudomonadati</taxon>
        <taxon>Thermodesulfobacteriota</taxon>
        <taxon>Desulfovibrionia</taxon>
        <taxon>Desulfovibrionales</taxon>
        <taxon>Desulfovibrionaceae</taxon>
        <taxon>Halodesulfovibrio</taxon>
    </lineage>
</organism>